<comment type="caution">
    <text evidence="2">The sequence shown here is derived from an EMBL/GenBank/DDBJ whole genome shotgun (WGS) entry which is preliminary data.</text>
</comment>
<evidence type="ECO:0000313" key="3">
    <source>
        <dbReference type="Proteomes" id="UP001176940"/>
    </source>
</evidence>
<feature type="region of interest" description="Disordered" evidence="1">
    <location>
        <begin position="320"/>
        <end position="344"/>
    </location>
</feature>
<proteinExistence type="predicted"/>
<feature type="compositionally biased region" description="Low complexity" evidence="1">
    <location>
        <begin position="262"/>
        <end position="281"/>
    </location>
</feature>
<accession>A0ABN9LRN5</accession>
<name>A0ABN9LRN5_9NEOB</name>
<dbReference type="Proteomes" id="UP001176940">
    <property type="component" value="Unassembled WGS sequence"/>
</dbReference>
<feature type="region of interest" description="Disordered" evidence="1">
    <location>
        <begin position="262"/>
        <end position="283"/>
    </location>
</feature>
<dbReference type="EMBL" id="CAUEEQ010029362">
    <property type="protein sequence ID" value="CAJ0948969.1"/>
    <property type="molecule type" value="Genomic_DNA"/>
</dbReference>
<evidence type="ECO:0000313" key="2">
    <source>
        <dbReference type="EMBL" id="CAJ0948969.1"/>
    </source>
</evidence>
<organism evidence="2 3">
    <name type="scientific">Ranitomeya imitator</name>
    <name type="common">mimic poison frog</name>
    <dbReference type="NCBI Taxonomy" id="111125"/>
    <lineage>
        <taxon>Eukaryota</taxon>
        <taxon>Metazoa</taxon>
        <taxon>Chordata</taxon>
        <taxon>Craniata</taxon>
        <taxon>Vertebrata</taxon>
        <taxon>Euteleostomi</taxon>
        <taxon>Amphibia</taxon>
        <taxon>Batrachia</taxon>
        <taxon>Anura</taxon>
        <taxon>Neobatrachia</taxon>
        <taxon>Hyloidea</taxon>
        <taxon>Dendrobatidae</taxon>
        <taxon>Dendrobatinae</taxon>
        <taxon>Ranitomeya</taxon>
    </lineage>
</organism>
<gene>
    <name evidence="2" type="ORF">RIMI_LOCUS12396665</name>
</gene>
<keyword evidence="3" id="KW-1185">Reference proteome</keyword>
<reference evidence="2" key="1">
    <citation type="submission" date="2023-07" db="EMBL/GenBank/DDBJ databases">
        <authorList>
            <person name="Stuckert A."/>
        </authorList>
    </citation>
    <scope>NUCLEOTIDE SEQUENCE</scope>
</reference>
<feature type="compositionally biased region" description="Basic and acidic residues" evidence="1">
    <location>
        <begin position="320"/>
        <end position="339"/>
    </location>
</feature>
<protein>
    <submittedName>
        <fullName evidence="2">Uncharacterized protein</fullName>
    </submittedName>
</protein>
<sequence>MFSPHFVCHPFCFAHVTSELVFFAACSEQDSESGARLTCRILLHLFRTPQLNPYEPDSNKATFGIRSSCDRHLLAASQNRIVPGALFAVLKAIFMLGDAELQGSGFSLPAGTEDITDEELASNRPGGRSVSIETASLDVYAKYVLRSICQQEWVGERCVRSLCEDSIDLQDPVLSSAQAQRLMQLICYPHRLSDAEQGDNPQRQRIKHILQSLDQWTMRQSALELQLMIKQTSNNEMNSLLENIAKATIEVFQQSAENVCAPPANNAAPSNAPSTNATPNAKSKPVLSALERSGVWLVAPLIAKLPTSVQGHVLKAAGEELEKGQHLGSSSRKERDRQKQKSMSLLSQQPFLSLVLTCLKGQDEQREGLLTSLYGQVQQIVSNWRDDQYQDDCKTPQLLHDVLKLRLNLNLDFFHHYNFKKMKNNSRLVSASSY</sequence>
<evidence type="ECO:0000256" key="1">
    <source>
        <dbReference type="SAM" id="MobiDB-lite"/>
    </source>
</evidence>